<gene>
    <name evidence="5" type="ORF">MGWOODY_Clf509</name>
</gene>
<evidence type="ECO:0000259" key="4">
    <source>
        <dbReference type="SMART" id="SM00863"/>
    </source>
</evidence>
<evidence type="ECO:0000256" key="3">
    <source>
        <dbReference type="ARBA" id="ARBA00022833"/>
    </source>
</evidence>
<reference evidence="5" key="1">
    <citation type="submission" date="2015-10" db="EMBL/GenBank/DDBJ databases">
        <authorList>
            <person name="Gilbert D.G."/>
        </authorList>
    </citation>
    <scope>NUCLEOTIDE SEQUENCE</scope>
</reference>
<dbReference type="GO" id="GO:0005524">
    <property type="term" value="F:ATP binding"/>
    <property type="evidence" value="ECO:0007669"/>
    <property type="project" value="InterPro"/>
</dbReference>
<keyword evidence="2" id="KW-0479">Metal-binding</keyword>
<evidence type="ECO:0000313" key="5">
    <source>
        <dbReference type="EMBL" id="CUV02095.1"/>
    </source>
</evidence>
<dbReference type="GO" id="GO:0002161">
    <property type="term" value="F:aminoacyl-tRNA deacylase activity"/>
    <property type="evidence" value="ECO:0007669"/>
    <property type="project" value="UniProtKB-ARBA"/>
</dbReference>
<dbReference type="InterPro" id="IPR012947">
    <property type="entry name" value="tRNA_SAD"/>
</dbReference>
<dbReference type="Pfam" id="PF07973">
    <property type="entry name" value="tRNA_SAD"/>
    <property type="match status" value="1"/>
</dbReference>
<dbReference type="PANTHER" id="PTHR43462:SF1">
    <property type="entry name" value="ALANYL-TRNA EDITING PROTEIN AARSD1"/>
    <property type="match status" value="1"/>
</dbReference>
<dbReference type="SUPFAM" id="SSF55186">
    <property type="entry name" value="ThrRS/AlaRS common domain"/>
    <property type="match status" value="1"/>
</dbReference>
<name>A0A160V9W7_9ZZZZ</name>
<dbReference type="InterPro" id="IPR018163">
    <property type="entry name" value="Thr/Ala-tRNA-synth_IIc_edit"/>
</dbReference>
<accession>A0A160V9W7</accession>
<dbReference type="PANTHER" id="PTHR43462">
    <property type="entry name" value="ALANYL-TRNA EDITING PROTEIN"/>
    <property type="match status" value="1"/>
</dbReference>
<dbReference type="AlphaFoldDB" id="A0A160V9W7"/>
<dbReference type="Gene3D" id="3.30.980.10">
    <property type="entry name" value="Threonyl-trna Synthetase, Chain A, domain 2"/>
    <property type="match status" value="1"/>
</dbReference>
<keyword evidence="3" id="KW-0862">Zinc</keyword>
<dbReference type="SMART" id="SM00863">
    <property type="entry name" value="tRNA_SAD"/>
    <property type="match status" value="1"/>
</dbReference>
<protein>
    <submittedName>
        <fullName evidence="5">Ser-tRNA(Ala) deacylase Gly-tRNA(Ala) deacylase</fullName>
    </submittedName>
</protein>
<sequence>MVHQIDGHLPAVGATVNGLIDWDRRYLLMRTHTALHILCGVVWRDYGALVTGGDMKPGEGRMDFEFENFSVEFVDELEIKVNAEVAADRDIHVNNLTRAEADQVPDLIRTKINLLPPNIQKIRTIDIQGLDLQADGGTHVANTREVGVIKVVGHESKGRINKRIRIALED</sequence>
<comment type="cofactor">
    <cofactor evidence="1">
        <name>Zn(2+)</name>
        <dbReference type="ChEBI" id="CHEBI:29105"/>
    </cofactor>
</comment>
<proteinExistence type="predicted"/>
<dbReference type="GO" id="GO:0004812">
    <property type="term" value="F:aminoacyl-tRNA ligase activity"/>
    <property type="evidence" value="ECO:0007669"/>
    <property type="project" value="InterPro"/>
</dbReference>
<organism evidence="5">
    <name type="scientific">hydrothermal vent metagenome</name>
    <dbReference type="NCBI Taxonomy" id="652676"/>
    <lineage>
        <taxon>unclassified sequences</taxon>
        <taxon>metagenomes</taxon>
        <taxon>ecological metagenomes</taxon>
    </lineage>
</organism>
<dbReference type="GO" id="GO:0046872">
    <property type="term" value="F:metal ion binding"/>
    <property type="evidence" value="ECO:0007669"/>
    <property type="project" value="UniProtKB-KW"/>
</dbReference>
<dbReference type="EMBL" id="FAXA01000185">
    <property type="protein sequence ID" value="CUV02095.1"/>
    <property type="molecule type" value="Genomic_DNA"/>
</dbReference>
<evidence type="ECO:0000256" key="2">
    <source>
        <dbReference type="ARBA" id="ARBA00022723"/>
    </source>
</evidence>
<feature type="domain" description="Threonyl/alanyl tRNA synthetase SAD" evidence="4">
    <location>
        <begin position="122"/>
        <end position="165"/>
    </location>
</feature>
<dbReference type="InterPro" id="IPR051335">
    <property type="entry name" value="Alanyl-tRNA_Editing_Enzymes"/>
</dbReference>
<evidence type="ECO:0000256" key="1">
    <source>
        <dbReference type="ARBA" id="ARBA00001947"/>
    </source>
</evidence>
<dbReference type="GO" id="GO:0043039">
    <property type="term" value="P:tRNA aminoacylation"/>
    <property type="evidence" value="ECO:0007669"/>
    <property type="project" value="InterPro"/>
</dbReference>